<dbReference type="Proteomes" id="UP000093561">
    <property type="component" value="Unassembled WGS sequence"/>
</dbReference>
<protein>
    <submittedName>
        <fullName evidence="3">Uncharacterized protein</fullName>
    </submittedName>
</protein>
<keyword evidence="1" id="KW-0732">Signal</keyword>
<feature type="chain" id="PRO_5041918867" evidence="1">
    <location>
        <begin position="18"/>
        <end position="91"/>
    </location>
</feature>
<sequence length="91" mass="10022">MAKLIVYLAFIIYCGNQRQNAAGMGVNGAAVAAEVVTDYKADKLWDNNLLMETTQVEESTLTNCDTMEDGRSFILAEKPLLLMTNTANLMK</sequence>
<evidence type="ECO:0000313" key="3">
    <source>
        <dbReference type="WBParaSite" id="mrna-Wban_11113"/>
    </source>
</evidence>
<proteinExistence type="predicted"/>
<reference evidence="2" key="2">
    <citation type="journal article" date="2016" name="Mol. Ecol.">
        <title>Population genomics of the filarial nematode parasite Wuchereria bancrofti from mosquitoes.</title>
        <authorList>
            <person name="Small S.T."/>
            <person name="Reimer L.J."/>
            <person name="Tisch D.J."/>
            <person name="King C.L."/>
            <person name="Christensen B.M."/>
            <person name="Siba P.M."/>
            <person name="Kazura J.W."/>
            <person name="Serre D."/>
            <person name="Zimmerman P.A."/>
        </authorList>
    </citation>
    <scope>NUCLEOTIDE SEQUENCE</scope>
    <source>
        <strain evidence="2">pt0022</strain>
    </source>
</reference>
<organism evidence="2 3">
    <name type="scientific">Wuchereria bancrofti</name>
    <dbReference type="NCBI Taxonomy" id="6293"/>
    <lineage>
        <taxon>Eukaryota</taxon>
        <taxon>Metazoa</taxon>
        <taxon>Ecdysozoa</taxon>
        <taxon>Nematoda</taxon>
        <taxon>Chromadorea</taxon>
        <taxon>Rhabditida</taxon>
        <taxon>Spirurina</taxon>
        <taxon>Spiruromorpha</taxon>
        <taxon>Filarioidea</taxon>
        <taxon>Onchocercidae</taxon>
        <taxon>Wuchereria</taxon>
    </lineage>
</organism>
<evidence type="ECO:0000256" key="1">
    <source>
        <dbReference type="SAM" id="SignalP"/>
    </source>
</evidence>
<dbReference type="AlphaFoldDB" id="A0AAF5RY73"/>
<reference evidence="2" key="1">
    <citation type="submission" date="2015-03" db="EMBL/GenBank/DDBJ databases">
        <title>Wuchereria bancrofti Genome Sequencing Papua New Guinea Strain.</title>
        <authorList>
            <person name="Small S.T."/>
            <person name="Serre D."/>
            <person name="Zimmerman P.A."/>
        </authorList>
    </citation>
    <scope>NUCLEOTIDE SEQUENCE [LARGE SCALE GENOMIC DNA]</scope>
    <source>
        <strain evidence="2">pt0022</strain>
    </source>
</reference>
<dbReference type="WBParaSite" id="mrna-Wban_11113">
    <property type="protein sequence ID" value="mrna-Wban_11113"/>
    <property type="gene ID" value="Wban_11113"/>
</dbReference>
<accession>A0AAF5RY73</accession>
<name>A0AAF5RY73_WUCBA</name>
<feature type="signal peptide" evidence="1">
    <location>
        <begin position="1"/>
        <end position="17"/>
    </location>
</feature>
<evidence type="ECO:0000313" key="2">
    <source>
        <dbReference type="Proteomes" id="UP000093561"/>
    </source>
</evidence>
<reference evidence="3" key="3">
    <citation type="submission" date="2024-02" db="UniProtKB">
        <authorList>
            <consortium name="WormBaseParasite"/>
        </authorList>
    </citation>
    <scope>IDENTIFICATION</scope>
    <source>
        <strain evidence="3">pt0022</strain>
    </source>
</reference>